<dbReference type="Pfam" id="PF07729">
    <property type="entry name" value="FCD"/>
    <property type="match status" value="1"/>
</dbReference>
<dbReference type="Pfam" id="PF00392">
    <property type="entry name" value="GntR"/>
    <property type="match status" value="1"/>
</dbReference>
<comment type="caution">
    <text evidence="5">The sequence shown here is derived from an EMBL/GenBank/DDBJ whole genome shotgun (WGS) entry which is preliminary data.</text>
</comment>
<evidence type="ECO:0000259" key="4">
    <source>
        <dbReference type="PROSITE" id="PS50949"/>
    </source>
</evidence>
<dbReference type="Gene3D" id="1.20.120.530">
    <property type="entry name" value="GntR ligand-binding domain-like"/>
    <property type="match status" value="1"/>
</dbReference>
<dbReference type="PANTHER" id="PTHR43537">
    <property type="entry name" value="TRANSCRIPTIONAL REGULATOR, GNTR FAMILY"/>
    <property type="match status" value="1"/>
</dbReference>
<dbReference type="AlphaFoldDB" id="A0A644TM77"/>
<feature type="domain" description="HTH gntR-type" evidence="4">
    <location>
        <begin position="10"/>
        <end position="77"/>
    </location>
</feature>
<dbReference type="SUPFAM" id="SSF46785">
    <property type="entry name" value="Winged helix' DNA-binding domain"/>
    <property type="match status" value="1"/>
</dbReference>
<organism evidence="5">
    <name type="scientific">bioreactor metagenome</name>
    <dbReference type="NCBI Taxonomy" id="1076179"/>
    <lineage>
        <taxon>unclassified sequences</taxon>
        <taxon>metagenomes</taxon>
        <taxon>ecological metagenomes</taxon>
    </lineage>
</organism>
<evidence type="ECO:0000313" key="5">
    <source>
        <dbReference type="EMBL" id="MPL67984.1"/>
    </source>
</evidence>
<dbReference type="SUPFAM" id="SSF48008">
    <property type="entry name" value="GntR ligand-binding domain-like"/>
    <property type="match status" value="1"/>
</dbReference>
<dbReference type="EMBL" id="VSSQ01000039">
    <property type="protein sequence ID" value="MPL67984.1"/>
    <property type="molecule type" value="Genomic_DNA"/>
</dbReference>
<dbReference type="SMART" id="SM00345">
    <property type="entry name" value="HTH_GNTR"/>
    <property type="match status" value="1"/>
</dbReference>
<dbReference type="PRINTS" id="PR00035">
    <property type="entry name" value="HTHGNTR"/>
</dbReference>
<dbReference type="SMART" id="SM00895">
    <property type="entry name" value="FCD"/>
    <property type="match status" value="1"/>
</dbReference>
<evidence type="ECO:0000256" key="2">
    <source>
        <dbReference type="ARBA" id="ARBA00023125"/>
    </source>
</evidence>
<dbReference type="InterPro" id="IPR000524">
    <property type="entry name" value="Tscrpt_reg_HTH_GntR"/>
</dbReference>
<keyword evidence="1" id="KW-0805">Transcription regulation</keyword>
<protein>
    <submittedName>
        <fullName evidence="5">HTH-type transcriptional repressor RspR</fullName>
    </submittedName>
</protein>
<evidence type="ECO:0000256" key="3">
    <source>
        <dbReference type="ARBA" id="ARBA00023163"/>
    </source>
</evidence>
<dbReference type="InterPro" id="IPR036390">
    <property type="entry name" value="WH_DNA-bd_sf"/>
</dbReference>
<evidence type="ECO:0000256" key="1">
    <source>
        <dbReference type="ARBA" id="ARBA00023015"/>
    </source>
</evidence>
<dbReference type="PANTHER" id="PTHR43537:SF24">
    <property type="entry name" value="GLUCONATE OPERON TRANSCRIPTIONAL REPRESSOR"/>
    <property type="match status" value="1"/>
</dbReference>
<name>A0A644TM77_9ZZZZ</name>
<proteinExistence type="predicted"/>
<reference evidence="5" key="1">
    <citation type="submission" date="2019-08" db="EMBL/GenBank/DDBJ databases">
        <authorList>
            <person name="Kucharzyk K."/>
            <person name="Murdoch R.W."/>
            <person name="Higgins S."/>
            <person name="Loffler F."/>
        </authorList>
    </citation>
    <scope>NUCLEOTIDE SEQUENCE</scope>
</reference>
<accession>A0A644TM77</accession>
<dbReference type="InterPro" id="IPR008920">
    <property type="entry name" value="TF_FadR/GntR_C"/>
</dbReference>
<dbReference type="InterPro" id="IPR011711">
    <property type="entry name" value="GntR_C"/>
</dbReference>
<dbReference type="GO" id="GO:0003677">
    <property type="term" value="F:DNA binding"/>
    <property type="evidence" value="ECO:0007669"/>
    <property type="project" value="UniProtKB-KW"/>
</dbReference>
<keyword evidence="2" id="KW-0238">DNA-binding</keyword>
<keyword evidence="3" id="KW-0804">Transcription</keyword>
<gene>
    <name evidence="5" type="primary">rspR_5</name>
    <name evidence="5" type="ORF">SDC9_13688</name>
</gene>
<dbReference type="InterPro" id="IPR036388">
    <property type="entry name" value="WH-like_DNA-bd_sf"/>
</dbReference>
<dbReference type="Gene3D" id="1.10.10.10">
    <property type="entry name" value="Winged helix-like DNA-binding domain superfamily/Winged helix DNA-binding domain"/>
    <property type="match status" value="1"/>
</dbReference>
<dbReference type="GO" id="GO:0003700">
    <property type="term" value="F:DNA-binding transcription factor activity"/>
    <property type="evidence" value="ECO:0007669"/>
    <property type="project" value="InterPro"/>
</dbReference>
<dbReference type="CDD" id="cd07377">
    <property type="entry name" value="WHTH_GntR"/>
    <property type="match status" value="1"/>
</dbReference>
<sequence>MKLNRIPKVVSYKEKAYNELKNAIINQAIKPGETLNERTLANDLGISRTPIREALQLLESEGWVVTEPCKGTWVKEITLEDIEEVFQMRLALEPFAVGLAVHQITEDDQKALHDLYEKQILLCHNVRPLEFTDMDMKFHMYLTGLSKNRRMSQSISSLMDIMNMYIIRTIKNETRYAIAAEEHATIIKALFEKDVASAQQAVVYHLEQAQETILRDLTEGRKSGKVK</sequence>
<dbReference type="PROSITE" id="PS50949">
    <property type="entry name" value="HTH_GNTR"/>
    <property type="match status" value="1"/>
</dbReference>